<dbReference type="KEGG" id="tsy:THSYN_24765"/>
<gene>
    <name evidence="1" type="ORF">THSYN_24765</name>
</gene>
<sequence>MIGNRLGIAYVDIQVRTELADIMVTALKRRISPDVNVLHSIRMNVYGADESFAYIELTAK</sequence>
<name>A0A2K8UE33_9GAMM</name>
<organism evidence="1 2">
    <name type="scientific">Candidatus Thiodictyon syntrophicum</name>
    <dbReference type="NCBI Taxonomy" id="1166950"/>
    <lineage>
        <taxon>Bacteria</taxon>
        <taxon>Pseudomonadati</taxon>
        <taxon>Pseudomonadota</taxon>
        <taxon>Gammaproteobacteria</taxon>
        <taxon>Chromatiales</taxon>
        <taxon>Chromatiaceae</taxon>
        <taxon>Thiodictyon</taxon>
    </lineage>
</organism>
<accession>A0A2K8UE33</accession>
<keyword evidence="2" id="KW-1185">Reference proteome</keyword>
<dbReference type="Proteomes" id="UP000232638">
    <property type="component" value="Chromosome"/>
</dbReference>
<protein>
    <submittedName>
        <fullName evidence="1">Uncharacterized protein</fullName>
    </submittedName>
</protein>
<evidence type="ECO:0000313" key="1">
    <source>
        <dbReference type="EMBL" id="AUB83840.1"/>
    </source>
</evidence>
<dbReference type="AlphaFoldDB" id="A0A2K8UE33"/>
<reference evidence="1 2" key="1">
    <citation type="submission" date="2017-03" db="EMBL/GenBank/DDBJ databases">
        <title>Complete genome sequence of Candidatus 'Thiodictyon syntrophicum' sp. nov. strain Cad16T, a photolithoautotroph purple sulfur bacterium isolated from an alpine meromictic lake.</title>
        <authorList>
            <person name="Luedin S.M."/>
            <person name="Pothier J.F."/>
            <person name="Danza F."/>
            <person name="Storelli N."/>
            <person name="Wittwer M."/>
            <person name="Tonolla M."/>
        </authorList>
    </citation>
    <scope>NUCLEOTIDE SEQUENCE [LARGE SCALE GENOMIC DNA]</scope>
    <source>
        <strain evidence="1 2">Cad16T</strain>
    </source>
</reference>
<dbReference type="EMBL" id="CP020370">
    <property type="protein sequence ID" value="AUB83840.1"/>
    <property type="molecule type" value="Genomic_DNA"/>
</dbReference>
<evidence type="ECO:0000313" key="2">
    <source>
        <dbReference type="Proteomes" id="UP000232638"/>
    </source>
</evidence>
<proteinExistence type="predicted"/>